<keyword evidence="2" id="KW-1185">Reference proteome</keyword>
<protein>
    <submittedName>
        <fullName evidence="1">Uncharacterized protein</fullName>
    </submittedName>
</protein>
<dbReference type="Proteomes" id="UP001207468">
    <property type="component" value="Unassembled WGS sequence"/>
</dbReference>
<sequence>MQIAEQDYVVQLNNLLQAYSTANLTSWRHAVAYEQSSDRQMIHIATVMFRGQPCGMGRGITRAPAKRNAAREALDIRENYICEISLNISKCQYILDSLMEYFRANGIPDRHEGDSTPVRDLQNYLRGHPGGSLVPWFSWSVSQTGPDHQKIYHATALFDGSDIGRGEGASVENAKTLAAIYALRYLRDNPQPPPPPHPQKGRMYNMKDRMIDWESIFDSP</sequence>
<dbReference type="EMBL" id="JAGFNK010000081">
    <property type="protein sequence ID" value="KAI9508708.1"/>
    <property type="molecule type" value="Genomic_DNA"/>
</dbReference>
<reference evidence="1" key="1">
    <citation type="submission" date="2021-03" db="EMBL/GenBank/DDBJ databases">
        <title>Evolutionary priming and transition to the ectomycorrhizal habit in an iconic lineage of mushroom-forming fungi: is preadaptation a requirement?</title>
        <authorList>
            <consortium name="DOE Joint Genome Institute"/>
            <person name="Looney B.P."/>
            <person name="Miyauchi S."/>
            <person name="Morin E."/>
            <person name="Drula E."/>
            <person name="Courty P.E."/>
            <person name="Chicoki N."/>
            <person name="Fauchery L."/>
            <person name="Kohler A."/>
            <person name="Kuo A."/>
            <person name="LaButti K."/>
            <person name="Pangilinan J."/>
            <person name="Lipzen A."/>
            <person name="Riley R."/>
            <person name="Andreopoulos W."/>
            <person name="He G."/>
            <person name="Johnson J."/>
            <person name="Barry K.W."/>
            <person name="Grigoriev I.V."/>
            <person name="Nagy L."/>
            <person name="Hibbett D."/>
            <person name="Henrissat B."/>
            <person name="Matheny P.B."/>
            <person name="Labbe J."/>
            <person name="Martin A.F."/>
        </authorList>
    </citation>
    <scope>NUCLEOTIDE SEQUENCE</scope>
    <source>
        <strain evidence="1">BPL698</strain>
    </source>
</reference>
<proteinExistence type="predicted"/>
<name>A0ACC0UAR2_9AGAM</name>
<evidence type="ECO:0000313" key="1">
    <source>
        <dbReference type="EMBL" id="KAI9508708.1"/>
    </source>
</evidence>
<accession>A0ACC0UAR2</accession>
<organism evidence="1 2">
    <name type="scientific">Russula earlei</name>
    <dbReference type="NCBI Taxonomy" id="71964"/>
    <lineage>
        <taxon>Eukaryota</taxon>
        <taxon>Fungi</taxon>
        <taxon>Dikarya</taxon>
        <taxon>Basidiomycota</taxon>
        <taxon>Agaricomycotina</taxon>
        <taxon>Agaricomycetes</taxon>
        <taxon>Russulales</taxon>
        <taxon>Russulaceae</taxon>
        <taxon>Russula</taxon>
    </lineage>
</organism>
<evidence type="ECO:0000313" key="2">
    <source>
        <dbReference type="Proteomes" id="UP001207468"/>
    </source>
</evidence>
<gene>
    <name evidence="1" type="ORF">F5148DRAFT_1193633</name>
</gene>
<comment type="caution">
    <text evidence="1">The sequence shown here is derived from an EMBL/GenBank/DDBJ whole genome shotgun (WGS) entry which is preliminary data.</text>
</comment>